<dbReference type="GO" id="GO:0017148">
    <property type="term" value="P:negative regulation of translation"/>
    <property type="evidence" value="ECO:0007669"/>
    <property type="project" value="TreeGrafter"/>
</dbReference>
<dbReference type="FunFam" id="3.90.1180.10:FF:000002">
    <property type="entry name" value="60S ribosomal protein L16"/>
    <property type="match status" value="1"/>
</dbReference>
<dbReference type="InterPro" id="IPR036899">
    <property type="entry name" value="Ribosomal_uL13_sf"/>
</dbReference>
<dbReference type="NCBIfam" id="TIGR01077">
    <property type="entry name" value="L13_A_E"/>
    <property type="match status" value="1"/>
</dbReference>
<dbReference type="PANTHER" id="PTHR11545:SF3">
    <property type="entry name" value="LARGE RIBOSOMAL SUBUNIT PROTEIN UL13"/>
    <property type="match status" value="1"/>
</dbReference>
<keyword evidence="3 5" id="KW-0689">Ribosomal protein</keyword>
<dbReference type="Pfam" id="PF00572">
    <property type="entry name" value="Ribosomal_L13"/>
    <property type="match status" value="1"/>
</dbReference>
<comment type="function">
    <text evidence="1">Component of the ribosome, a large ribonucleoprotein complex responsible for the synthesis of proteins in the cell. The small ribosomal subunit (SSU) binds messenger RNAs (mRNAs) and translates the encoded message by selecting cognate aminoacyl-transfer RNA (tRNA) molecules. The large subunit (LSU) contains the ribosomal catalytic site termed the peptidyl transferase center (PTC), which catalyzes the formation of peptide bonds, thereby polymerizing the amino acids delivered by tRNAs into a polypeptide chain. The nascent polypeptides leave the ribosome through a tunnel in the LSU and interact with protein factors that function in enzymatic processing, targeting, and the membrane insertion of nascent chains at the exit of the ribosomal tunnel.</text>
</comment>
<accession>A0A8H6EYF4</accession>
<comment type="caution">
    <text evidence="6">The sequence shown here is derived from an EMBL/GenBank/DDBJ whole genome shotgun (WGS) entry which is preliminary data.</text>
</comment>
<evidence type="ECO:0000313" key="6">
    <source>
        <dbReference type="EMBL" id="KAF6015068.1"/>
    </source>
</evidence>
<dbReference type="AlphaFoldDB" id="A0A8H6EYF4"/>
<reference evidence="6 7" key="1">
    <citation type="journal article" date="2020" name="Appl. Microbiol. Biotechnol.">
        <title>Targeted gene deletion in Brettanomyces bruxellensis with an expression-free CRISPR-Cas9 system.</title>
        <authorList>
            <person name="Varela C."/>
            <person name="Bartel C."/>
            <person name="Onetto C."/>
            <person name="Borneman A."/>
        </authorList>
    </citation>
    <scope>NUCLEOTIDE SEQUENCE [LARGE SCALE GENOMIC DNA]</scope>
    <source>
        <strain evidence="6 7">AWRI1613</strain>
    </source>
</reference>
<dbReference type="EMBL" id="JABCYN010000011">
    <property type="protein sequence ID" value="KAF6015068.1"/>
    <property type="molecule type" value="Genomic_DNA"/>
</dbReference>
<dbReference type="InterPro" id="IPR005755">
    <property type="entry name" value="Ribosomal_uL13_euk/arc"/>
</dbReference>
<dbReference type="SUPFAM" id="SSF52161">
    <property type="entry name" value="Ribosomal protein L13"/>
    <property type="match status" value="1"/>
</dbReference>
<dbReference type="PANTHER" id="PTHR11545">
    <property type="entry name" value="RIBOSOMAL PROTEIN L13"/>
    <property type="match status" value="1"/>
</dbReference>
<evidence type="ECO:0000256" key="5">
    <source>
        <dbReference type="RuleBase" id="RU003877"/>
    </source>
</evidence>
<evidence type="ECO:0000256" key="3">
    <source>
        <dbReference type="ARBA" id="ARBA00022980"/>
    </source>
</evidence>
<evidence type="ECO:0000256" key="2">
    <source>
        <dbReference type="ARBA" id="ARBA00006227"/>
    </source>
</evidence>
<dbReference type="GO" id="GO:0006412">
    <property type="term" value="P:translation"/>
    <property type="evidence" value="ECO:0007669"/>
    <property type="project" value="InterPro"/>
</dbReference>
<dbReference type="GO" id="GO:0003729">
    <property type="term" value="F:mRNA binding"/>
    <property type="evidence" value="ECO:0007669"/>
    <property type="project" value="TreeGrafter"/>
</dbReference>
<comment type="similarity">
    <text evidence="2 5">Belongs to the universal ribosomal protein uL13 family.</text>
</comment>
<dbReference type="GO" id="GO:0022625">
    <property type="term" value="C:cytosolic large ribosomal subunit"/>
    <property type="evidence" value="ECO:0007669"/>
    <property type="project" value="TreeGrafter"/>
</dbReference>
<dbReference type="PROSITE" id="PS00783">
    <property type="entry name" value="RIBOSOMAL_L13"/>
    <property type="match status" value="1"/>
</dbReference>
<dbReference type="InterPro" id="IPR005822">
    <property type="entry name" value="Ribosomal_uL13"/>
</dbReference>
<evidence type="ECO:0000256" key="1">
    <source>
        <dbReference type="ARBA" id="ARBA00004021"/>
    </source>
</evidence>
<keyword evidence="4 5" id="KW-0687">Ribonucleoprotein</keyword>
<dbReference type="InterPro" id="IPR023563">
    <property type="entry name" value="Ribosomal_uL13_CS"/>
</dbReference>
<organism evidence="6 7">
    <name type="scientific">Dekkera bruxellensis</name>
    <name type="common">Brettanomyces custersii</name>
    <dbReference type="NCBI Taxonomy" id="5007"/>
    <lineage>
        <taxon>Eukaryota</taxon>
        <taxon>Fungi</taxon>
        <taxon>Dikarya</taxon>
        <taxon>Ascomycota</taxon>
        <taxon>Saccharomycotina</taxon>
        <taxon>Pichiomycetes</taxon>
        <taxon>Pichiales</taxon>
        <taxon>Pichiaceae</taxon>
        <taxon>Brettanomyces</taxon>
    </lineage>
</organism>
<dbReference type="Gene3D" id="1.20.5.4280">
    <property type="match status" value="1"/>
</dbReference>
<protein>
    <submittedName>
        <fullName evidence="6">60S ribosomal protein L16A</fullName>
    </submittedName>
</protein>
<dbReference type="GO" id="GO:0003735">
    <property type="term" value="F:structural constituent of ribosome"/>
    <property type="evidence" value="ECO:0007669"/>
    <property type="project" value="InterPro"/>
</dbReference>
<sequence length="290" mass="33437">MYFTVGHYLERIQSDKHYKVKHITSSAEFDMETFQKILKKVKIPDNCLDHISYKRCFKITELETEINILLNTSDPEKQVDMLVIEDLCDLFNFDFFKDDTRGKGHLLGRLASVVAKELLNGQKVVVVRCEQLNVSGELFRNKLKYHDYLRKKTSFNRLRGPFHFRAPSRIFYKAVKGMIPHKTARGEAALERLKVFDGIPAPYDRKKRVVVPQALRIFRLKGGRKYTTIGKLSASFGWKYEPVVEKLENKRKARSHEYYVAKKAAAKKLAAAKASVVDTEAAKKLATLGY</sequence>
<proteinExistence type="inferred from homology"/>
<dbReference type="Gene3D" id="3.90.1180.10">
    <property type="entry name" value="Ribosomal protein L13"/>
    <property type="match status" value="1"/>
</dbReference>
<dbReference type="Proteomes" id="UP000568158">
    <property type="component" value="Unassembled WGS sequence"/>
</dbReference>
<dbReference type="HAMAP" id="MF_01366">
    <property type="entry name" value="Ribosomal_uL13"/>
    <property type="match status" value="1"/>
</dbReference>
<evidence type="ECO:0000313" key="7">
    <source>
        <dbReference type="Proteomes" id="UP000568158"/>
    </source>
</evidence>
<name>A0A8H6EYF4_DEKBR</name>
<evidence type="ECO:0000256" key="4">
    <source>
        <dbReference type="ARBA" id="ARBA00023274"/>
    </source>
</evidence>
<gene>
    <name evidence="6" type="primary">RPL16A</name>
    <name evidence="6" type="ORF">HII12_001121</name>
</gene>